<dbReference type="PRINTS" id="PR00081">
    <property type="entry name" value="GDHRDH"/>
</dbReference>
<dbReference type="SUPFAM" id="SSF51905">
    <property type="entry name" value="FAD/NAD(P)-binding domain"/>
    <property type="match status" value="2"/>
</dbReference>
<evidence type="ECO:0008006" key="5">
    <source>
        <dbReference type="Google" id="ProtNLM"/>
    </source>
</evidence>
<dbReference type="SUPFAM" id="SSF51735">
    <property type="entry name" value="NAD(P)-binding Rossmann-fold domains"/>
    <property type="match status" value="1"/>
</dbReference>
<dbReference type="PANTHER" id="PTHR43539">
    <property type="entry name" value="FLAVIN-BINDING MONOOXYGENASE-LIKE PROTEIN (AFU_ORTHOLOGUE AFUA_4G09220)"/>
    <property type="match status" value="1"/>
</dbReference>
<dbReference type="Pfam" id="PF13738">
    <property type="entry name" value="Pyr_redox_3"/>
    <property type="match status" value="1"/>
</dbReference>
<dbReference type="Gene3D" id="3.40.50.720">
    <property type="entry name" value="NAD(P)-binding Rossmann-like Domain"/>
    <property type="match status" value="1"/>
</dbReference>
<organism evidence="3 4">
    <name type="scientific">Cladophialophora chaetospira</name>
    <dbReference type="NCBI Taxonomy" id="386627"/>
    <lineage>
        <taxon>Eukaryota</taxon>
        <taxon>Fungi</taxon>
        <taxon>Dikarya</taxon>
        <taxon>Ascomycota</taxon>
        <taxon>Pezizomycotina</taxon>
        <taxon>Eurotiomycetes</taxon>
        <taxon>Chaetothyriomycetidae</taxon>
        <taxon>Chaetothyriales</taxon>
        <taxon>Herpotrichiellaceae</taxon>
        <taxon>Cladophialophora</taxon>
    </lineage>
</organism>
<proteinExistence type="predicted"/>
<dbReference type="PANTHER" id="PTHR43539:SF68">
    <property type="entry name" value="FLAVIN-BINDING MONOOXYGENASE-LIKE PROTEIN (AFU_ORTHOLOGUE AFUA_4G09220)"/>
    <property type="match status" value="1"/>
</dbReference>
<sequence length="996" mass="110050">MGSYVEVMHLPESVQTYEYNDLAAPPLLDSKTAKAVAEPVSSDETQEVPQEPKQKSFKDIPFQRTAAFPIEKLPGSLPLTQVDSAIDHALVAKSCVERLNSFDSDILTEDAIWRDIFALTGTLRTFNGARNITSAWSDLVGRHQPKKFAVMPGTSKIVHLGPDHSWVSARFTFETSGTPATRCSGQIGLVPQLDGQWKIWLITSILEELEGFPNPDFMTAAGVSSTKTVHKQGTDYECVVVGAGFAGLCLAGRLQATGIHYLVIERNDNIGDNWTKRYDSARFHTSKYYSDMPLGPVFREGYDYFPTGKELARGYQEYVDRHQLNISLSTSLENATFDEDAEMWTLHINNKGQKSTLKTPHFVFAIGAGGSVPKMPVLPNRDAYKGIVIHSATYKNADEWKGKNGVIVGTGNTAHDVAEDMVAAGMQTTMIQRGRTSVFPIHHYQKWSDPLYNPTVPIEEADRQIMAMPIAITRHASNLGTKKAANGEPERFDALERAGFRVERYGDLWQLLSDRLGGHYMDVGCSKKISDGLIKMKGDAAITGFSETGLEFGDGSKLDADVIVFCTGFSHDVRGEAIKVVGPEIGERLDDYWALDDEGELRGAYKPHGYPGIWYTGGGVTYARFYSRFLALQIKASLEGVPLELYRRKFNSEMIDKPLVMKTAIVTGAASGIGLALTRHLLAKADDPNARERWRVVLADNNEAAYEDIRETLNNDLHMFIRTDVSKFGDQLALFHRAFEWSGGRIDFFANNAGIDDRQPLLSWLGSPELSDPEDPSEPDLRVIDIDLKAVFYGLKCFVHFTRKTKSLLGQKKATTSADDGTPGPDAKLDTVAMDDFQPKMVVTASMAGIYPFYVIPIYTAAKHGCVGFVRAAAPTLLENEGITLNAIMPSTTKTNIIPKAVLDQWPEENFTPVGTVIRAFEELIDSKGHVVRDGLSDGQDGQIKNGCCVEAVTDRLFYRDPVPFPSKVQEWVADQSKRDGTLGRFIEGVMKASQN</sequence>
<dbReference type="GO" id="GO:0004497">
    <property type="term" value="F:monooxygenase activity"/>
    <property type="evidence" value="ECO:0007669"/>
    <property type="project" value="TreeGrafter"/>
</dbReference>
<evidence type="ECO:0000313" key="4">
    <source>
        <dbReference type="Proteomes" id="UP001172673"/>
    </source>
</evidence>
<dbReference type="EMBL" id="JAPDRK010000002">
    <property type="protein sequence ID" value="KAJ9614972.1"/>
    <property type="molecule type" value="Genomic_DNA"/>
</dbReference>
<dbReference type="Proteomes" id="UP001172673">
    <property type="component" value="Unassembled WGS sequence"/>
</dbReference>
<dbReference type="AlphaFoldDB" id="A0AA38XK51"/>
<accession>A0AA38XK51</accession>
<evidence type="ECO:0000256" key="1">
    <source>
        <dbReference type="ARBA" id="ARBA00023002"/>
    </source>
</evidence>
<dbReference type="InterPro" id="IPR002347">
    <property type="entry name" value="SDR_fam"/>
</dbReference>
<dbReference type="Pfam" id="PF00106">
    <property type="entry name" value="adh_short"/>
    <property type="match status" value="2"/>
</dbReference>
<dbReference type="InterPro" id="IPR050982">
    <property type="entry name" value="Auxin_biosynth/cation_transpt"/>
</dbReference>
<keyword evidence="4" id="KW-1185">Reference proteome</keyword>
<keyword evidence="1" id="KW-0560">Oxidoreductase</keyword>
<reference evidence="3" key="1">
    <citation type="submission" date="2022-10" db="EMBL/GenBank/DDBJ databases">
        <title>Culturing micro-colonial fungi from biological soil crusts in the Mojave desert and describing Neophaeococcomyces mojavensis, and introducing the new genera and species Taxawa tesnikishii.</title>
        <authorList>
            <person name="Kurbessoian T."/>
            <person name="Stajich J.E."/>
        </authorList>
    </citation>
    <scope>NUCLEOTIDE SEQUENCE</scope>
    <source>
        <strain evidence="3">TK_41</strain>
    </source>
</reference>
<comment type="caution">
    <text evidence="3">The sequence shown here is derived from an EMBL/GenBank/DDBJ whole genome shotgun (WGS) entry which is preliminary data.</text>
</comment>
<dbReference type="GO" id="GO:0050660">
    <property type="term" value="F:flavin adenine dinucleotide binding"/>
    <property type="evidence" value="ECO:0007669"/>
    <property type="project" value="TreeGrafter"/>
</dbReference>
<protein>
    <recommendedName>
        <fullName evidence="5">Flavin-containing monooxygenase</fullName>
    </recommendedName>
</protein>
<dbReference type="InterPro" id="IPR036188">
    <property type="entry name" value="FAD/NAD-bd_sf"/>
</dbReference>
<feature type="region of interest" description="Disordered" evidence="2">
    <location>
        <begin position="33"/>
        <end position="56"/>
    </location>
</feature>
<evidence type="ECO:0000313" key="3">
    <source>
        <dbReference type="EMBL" id="KAJ9614972.1"/>
    </source>
</evidence>
<evidence type="ECO:0000256" key="2">
    <source>
        <dbReference type="SAM" id="MobiDB-lite"/>
    </source>
</evidence>
<dbReference type="Gene3D" id="3.50.50.60">
    <property type="entry name" value="FAD/NAD(P)-binding domain"/>
    <property type="match status" value="1"/>
</dbReference>
<name>A0AA38XK51_9EURO</name>
<dbReference type="InterPro" id="IPR036291">
    <property type="entry name" value="NAD(P)-bd_dom_sf"/>
</dbReference>
<gene>
    <name evidence="3" type="ORF">H2200_001046</name>
</gene>